<dbReference type="Pfam" id="PF00903">
    <property type="entry name" value="Glyoxalase"/>
    <property type="match status" value="1"/>
</dbReference>
<organism evidence="2 3">
    <name type="scientific">Streptomyces nodosus</name>
    <dbReference type="NCBI Taxonomy" id="40318"/>
    <lineage>
        <taxon>Bacteria</taxon>
        <taxon>Bacillati</taxon>
        <taxon>Actinomycetota</taxon>
        <taxon>Actinomycetes</taxon>
        <taxon>Kitasatosporales</taxon>
        <taxon>Streptomycetaceae</taxon>
        <taxon>Streptomyces</taxon>
    </lineage>
</organism>
<dbReference type="GO" id="GO:0004462">
    <property type="term" value="F:lactoylglutathione lyase activity"/>
    <property type="evidence" value="ECO:0007669"/>
    <property type="project" value="InterPro"/>
</dbReference>
<evidence type="ECO:0000313" key="2">
    <source>
        <dbReference type="EMBL" id="QEV42948.1"/>
    </source>
</evidence>
<proteinExistence type="predicted"/>
<dbReference type="SUPFAM" id="SSF54593">
    <property type="entry name" value="Glyoxalase/Bleomycin resistance protein/Dihydroxybiphenyl dioxygenase"/>
    <property type="match status" value="1"/>
</dbReference>
<dbReference type="InterPro" id="IPR018146">
    <property type="entry name" value="Glyoxalase_1_CS"/>
</dbReference>
<gene>
    <name evidence="2" type="ORF">CP978_34370</name>
</gene>
<name>A0A5P2WBH4_9ACTN</name>
<dbReference type="InterPro" id="IPR029068">
    <property type="entry name" value="Glyas_Bleomycin-R_OHBP_Dase"/>
</dbReference>
<keyword evidence="1" id="KW-0479">Metal-binding</keyword>
<protein>
    <submittedName>
        <fullName evidence="2">VOC family protein</fullName>
    </submittedName>
</protein>
<dbReference type="PANTHER" id="PTHR43279:SF1">
    <property type="entry name" value="CATECHOL-2,3-DIOXYGENASE"/>
    <property type="match status" value="1"/>
</dbReference>
<dbReference type="Gene3D" id="3.10.180.10">
    <property type="entry name" value="2,3-Dihydroxybiphenyl 1,2-Dioxygenase, domain 1"/>
    <property type="match status" value="1"/>
</dbReference>
<dbReference type="PANTHER" id="PTHR43279">
    <property type="entry name" value="CATECHOL-2,3-DIOXYGENASE"/>
    <property type="match status" value="1"/>
</dbReference>
<dbReference type="Proteomes" id="UP000325763">
    <property type="component" value="Chromosome"/>
</dbReference>
<evidence type="ECO:0000256" key="1">
    <source>
        <dbReference type="ARBA" id="ARBA00022723"/>
    </source>
</evidence>
<dbReference type="PROSITE" id="PS00934">
    <property type="entry name" value="GLYOXALASE_I_1"/>
    <property type="match status" value="1"/>
</dbReference>
<dbReference type="AlphaFoldDB" id="A0A5P2WBH4"/>
<dbReference type="PROSITE" id="PS51819">
    <property type="entry name" value="VOC"/>
    <property type="match status" value="1"/>
</dbReference>
<reference evidence="2 3" key="1">
    <citation type="submission" date="2017-09" db="EMBL/GenBank/DDBJ databases">
        <title>Streptomyces genome completion.</title>
        <authorList>
            <person name="Lee N."/>
            <person name="Cho B.-K."/>
        </authorList>
    </citation>
    <scope>NUCLEOTIDE SEQUENCE [LARGE SCALE GENOMIC DNA]</scope>
    <source>
        <strain evidence="2 3">ATCC 14899</strain>
    </source>
</reference>
<dbReference type="EMBL" id="CP023747">
    <property type="protein sequence ID" value="QEV42948.1"/>
    <property type="molecule type" value="Genomic_DNA"/>
</dbReference>
<dbReference type="InterPro" id="IPR037523">
    <property type="entry name" value="VOC_core"/>
</dbReference>
<dbReference type="GO" id="GO:0046872">
    <property type="term" value="F:metal ion binding"/>
    <property type="evidence" value="ECO:0007669"/>
    <property type="project" value="UniProtKB-KW"/>
</dbReference>
<dbReference type="RefSeq" id="WP_150478362.1">
    <property type="nucleotide sequence ID" value="NZ_CP023747.1"/>
</dbReference>
<sequence length="150" mass="16670">MEIRELGHVVLFVKKLDRSVHFYRDVLGFRAIESPKHLRGLVQAFSSGRTHHEMLLIEVGENAPHPGNGHRAGLYHIGFKIGDTDEELAAAIKALADAGIPVQGASDHTVTHSIYLYDPDGNEIELYIDVPGTDWNDADQVLARTRPLRL</sequence>
<dbReference type="InterPro" id="IPR004360">
    <property type="entry name" value="Glyas_Fos-R_dOase_dom"/>
</dbReference>
<evidence type="ECO:0000313" key="3">
    <source>
        <dbReference type="Proteomes" id="UP000325763"/>
    </source>
</evidence>
<accession>A0A5P2WBH4</accession>
<dbReference type="KEGG" id="snq:CP978_34370"/>